<dbReference type="Proteomes" id="UP000596063">
    <property type="component" value="Chromosome"/>
</dbReference>
<name>A0A7T4R0H6_9GAMM</name>
<dbReference type="KEGG" id="snan:I6N98_17840"/>
<accession>A0A7T4R0H6</accession>
<protein>
    <submittedName>
        <fullName evidence="1">DUF3019 domain-containing protein</fullName>
    </submittedName>
</protein>
<keyword evidence="2" id="KW-1185">Reference proteome</keyword>
<reference evidence="1 2" key="1">
    <citation type="submission" date="2020-12" db="EMBL/GenBank/DDBJ databases">
        <authorList>
            <person name="Shan Y."/>
        </authorList>
    </citation>
    <scope>NUCLEOTIDE SEQUENCE [LARGE SCALE GENOMIC DNA]</scope>
    <source>
        <strain evidence="2">csc3.9</strain>
    </source>
</reference>
<dbReference type="EMBL" id="CP066167">
    <property type="protein sequence ID" value="QQD18175.1"/>
    <property type="molecule type" value="Genomic_DNA"/>
</dbReference>
<organism evidence="1 2">
    <name type="scientific">Spongiibacter nanhainus</name>
    <dbReference type="NCBI Taxonomy" id="2794344"/>
    <lineage>
        <taxon>Bacteria</taxon>
        <taxon>Pseudomonadati</taxon>
        <taxon>Pseudomonadota</taxon>
        <taxon>Gammaproteobacteria</taxon>
        <taxon>Cellvibrionales</taxon>
        <taxon>Spongiibacteraceae</taxon>
        <taxon>Spongiibacter</taxon>
    </lineage>
</organism>
<dbReference type="InterPro" id="IPR021559">
    <property type="entry name" value="DUF3019"/>
</dbReference>
<proteinExistence type="predicted"/>
<sequence length="147" mass="16653">MSSPLSSGGFIISEWRGLGIGALLLLFSGSSAAVQAQNAVPGITFAITPRLCVLAEKESACEDKLEISWLSREPRSVCLYRSDKTLPLRCWEDEFGGRHRFALSIADNVMFSLREIDHDQLVASAEFEVIRDQPEYRRRRRNPWSFF</sequence>
<evidence type="ECO:0000313" key="1">
    <source>
        <dbReference type="EMBL" id="QQD18175.1"/>
    </source>
</evidence>
<evidence type="ECO:0000313" key="2">
    <source>
        <dbReference type="Proteomes" id="UP000596063"/>
    </source>
</evidence>
<dbReference type="AlphaFoldDB" id="A0A7T4R0H6"/>
<dbReference type="Pfam" id="PF11456">
    <property type="entry name" value="DUF3019"/>
    <property type="match status" value="1"/>
</dbReference>
<gene>
    <name evidence="1" type="ORF">I6N98_17840</name>
</gene>
<dbReference type="RefSeq" id="WP_198569673.1">
    <property type="nucleotide sequence ID" value="NZ_CP066167.1"/>
</dbReference>